<keyword evidence="5" id="KW-1185">Reference proteome</keyword>
<dbReference type="GO" id="GO:0003755">
    <property type="term" value="F:peptidyl-prolyl cis-trans isomerase activity"/>
    <property type="evidence" value="ECO:0007669"/>
    <property type="project" value="UniProtKB-EC"/>
</dbReference>
<name>A0ABU6JXP9_9RHOO</name>
<dbReference type="PANTHER" id="PTHR47637:SF1">
    <property type="entry name" value="CHAPERONE SURA"/>
    <property type="match status" value="1"/>
</dbReference>
<dbReference type="InterPro" id="IPR050280">
    <property type="entry name" value="OMP_Chaperone_SurA"/>
</dbReference>
<dbReference type="RefSeq" id="WP_327597387.1">
    <property type="nucleotide sequence ID" value="NZ_JAYXHS010000001.1"/>
</dbReference>
<dbReference type="PANTHER" id="PTHR47637">
    <property type="entry name" value="CHAPERONE SURA"/>
    <property type="match status" value="1"/>
</dbReference>
<dbReference type="Gene3D" id="1.10.8.1040">
    <property type="match status" value="1"/>
</dbReference>
<gene>
    <name evidence="4" type="ORF">VVD49_01665</name>
</gene>
<accession>A0ABU6JXP9</accession>
<feature type="domain" description="PpiC" evidence="3">
    <location>
        <begin position="119"/>
        <end position="236"/>
    </location>
</feature>
<dbReference type="InterPro" id="IPR014274">
    <property type="entry name" value="PPIase_EpsD"/>
</dbReference>
<reference evidence="4 5" key="1">
    <citation type="submission" date="2024-01" db="EMBL/GenBank/DDBJ databases">
        <title>Uliginosibacterium soil sp. nov.</title>
        <authorList>
            <person name="Lv Y."/>
        </authorList>
    </citation>
    <scope>NUCLEOTIDE SEQUENCE [LARGE SCALE GENOMIC DNA]</scope>
    <source>
        <strain evidence="4 5">H3</strain>
    </source>
</reference>
<dbReference type="InterPro" id="IPR027304">
    <property type="entry name" value="Trigger_fact/SurA_dom_sf"/>
</dbReference>
<dbReference type="NCBIfam" id="TIGR02925">
    <property type="entry name" value="cis_trans_EpsD"/>
    <property type="match status" value="1"/>
</dbReference>
<dbReference type="Pfam" id="PF13145">
    <property type="entry name" value="Rotamase_2"/>
    <property type="match status" value="1"/>
</dbReference>
<dbReference type="InterPro" id="IPR046357">
    <property type="entry name" value="PPIase_dom_sf"/>
</dbReference>
<dbReference type="EC" id="5.2.1.8" evidence="4"/>
<proteinExistence type="predicted"/>
<dbReference type="EMBL" id="JAYXHS010000001">
    <property type="protein sequence ID" value="MEC5384408.1"/>
    <property type="molecule type" value="Genomic_DNA"/>
</dbReference>
<dbReference type="Proteomes" id="UP001331561">
    <property type="component" value="Unassembled WGS sequence"/>
</dbReference>
<keyword evidence="1 2" id="KW-0732">Signal</keyword>
<organism evidence="4 5">
    <name type="scientific">Uliginosibacterium silvisoli</name>
    <dbReference type="NCBI Taxonomy" id="3114758"/>
    <lineage>
        <taxon>Bacteria</taxon>
        <taxon>Pseudomonadati</taxon>
        <taxon>Pseudomonadota</taxon>
        <taxon>Betaproteobacteria</taxon>
        <taxon>Rhodocyclales</taxon>
        <taxon>Zoogloeaceae</taxon>
        <taxon>Uliginosibacterium</taxon>
    </lineage>
</organism>
<evidence type="ECO:0000259" key="3">
    <source>
        <dbReference type="Pfam" id="PF13145"/>
    </source>
</evidence>
<evidence type="ECO:0000256" key="2">
    <source>
        <dbReference type="SAM" id="SignalP"/>
    </source>
</evidence>
<feature type="signal peptide" evidence="2">
    <location>
        <begin position="1"/>
        <end position="22"/>
    </location>
</feature>
<comment type="caution">
    <text evidence="4">The sequence shown here is derived from an EMBL/GenBank/DDBJ whole genome shotgun (WGS) entry which is preliminary data.</text>
</comment>
<dbReference type="InterPro" id="IPR000297">
    <property type="entry name" value="PPIase_PpiC"/>
</dbReference>
<protein>
    <submittedName>
        <fullName evidence="4">EpsD family peptidyl-prolyl cis-trans isomerase</fullName>
        <ecNumber evidence="4">5.2.1.8</ecNumber>
    </submittedName>
</protein>
<dbReference type="SUPFAM" id="SSF109998">
    <property type="entry name" value="Triger factor/SurA peptide-binding domain-like"/>
    <property type="match status" value="1"/>
</dbReference>
<keyword evidence="4" id="KW-0413">Isomerase</keyword>
<sequence length="311" mass="33854">MNVLLRGAVPGLLLITLLSACGAKSEKAATQVAAKVNNSEISVHQINFVLQRANVKPEQQEAARGQALERLIDQELAVQKATEKKLDRSPEVLQQLEAAKREILQRAYLEGLVQDVPKPSETEVKDYYAAHPELFSNRRIYSYRALGIQMPADKIPVVQDMLAKNKSLEEIVAWTKEQNLRAVADGATKPAEQMPMQLLPRLSQLKDGQVVLLTGNGGVELIQLVQSKSEPVDQARATPAIQQYFVSMRKNERLQKEVKHLRDEAKLEYVGGYKPPVAASAPVAAPASAAPAATGSAVAADLEKGIATGIK</sequence>
<dbReference type="Gene3D" id="3.10.50.40">
    <property type="match status" value="1"/>
</dbReference>
<evidence type="ECO:0000256" key="1">
    <source>
        <dbReference type="ARBA" id="ARBA00022729"/>
    </source>
</evidence>
<feature type="chain" id="PRO_5047416594" evidence="2">
    <location>
        <begin position="23"/>
        <end position="311"/>
    </location>
</feature>
<dbReference type="PROSITE" id="PS51257">
    <property type="entry name" value="PROKAR_LIPOPROTEIN"/>
    <property type="match status" value="1"/>
</dbReference>
<evidence type="ECO:0000313" key="5">
    <source>
        <dbReference type="Proteomes" id="UP001331561"/>
    </source>
</evidence>
<dbReference type="Gene3D" id="1.10.4030.10">
    <property type="entry name" value="Porin chaperone SurA, peptide-binding domain"/>
    <property type="match status" value="1"/>
</dbReference>
<evidence type="ECO:0000313" key="4">
    <source>
        <dbReference type="EMBL" id="MEC5384408.1"/>
    </source>
</evidence>